<feature type="compositionally biased region" description="Polar residues" evidence="1">
    <location>
        <begin position="50"/>
        <end position="62"/>
    </location>
</feature>
<dbReference type="AlphaFoldDB" id="A0A147BFK9"/>
<name>A0A147BFK9_IXORI</name>
<protein>
    <submittedName>
        <fullName evidence="3">Putative salivary lipocalin</fullName>
    </submittedName>
</protein>
<feature type="region of interest" description="Disordered" evidence="1">
    <location>
        <begin position="44"/>
        <end position="72"/>
    </location>
</feature>
<keyword evidence="2" id="KW-0472">Membrane</keyword>
<organism evidence="3">
    <name type="scientific">Ixodes ricinus</name>
    <name type="common">Common tick</name>
    <name type="synonym">Acarus ricinus</name>
    <dbReference type="NCBI Taxonomy" id="34613"/>
    <lineage>
        <taxon>Eukaryota</taxon>
        <taxon>Metazoa</taxon>
        <taxon>Ecdysozoa</taxon>
        <taxon>Arthropoda</taxon>
        <taxon>Chelicerata</taxon>
        <taxon>Arachnida</taxon>
        <taxon>Acari</taxon>
        <taxon>Parasitiformes</taxon>
        <taxon>Ixodida</taxon>
        <taxon>Ixodoidea</taxon>
        <taxon>Ixodidae</taxon>
        <taxon>Ixodinae</taxon>
        <taxon>Ixodes</taxon>
    </lineage>
</organism>
<sequence length="115" mass="13059">MRSNSTIILECFYFFLTFFLYSILGYSENTPFSELSFPIKRGTAAGPQKLPNSLQLDSLTTGENKRNSKHSNGCPVVDAALVEENVKPVKGDSLREKSFWYFSFRTNLISLKSQF</sequence>
<dbReference type="EMBL" id="GEGO01005880">
    <property type="protein sequence ID" value="JAR89524.1"/>
    <property type="molecule type" value="Transcribed_RNA"/>
</dbReference>
<keyword evidence="2" id="KW-0812">Transmembrane</keyword>
<evidence type="ECO:0000256" key="1">
    <source>
        <dbReference type="SAM" id="MobiDB-lite"/>
    </source>
</evidence>
<accession>A0A147BFK9</accession>
<evidence type="ECO:0000313" key="3">
    <source>
        <dbReference type="EMBL" id="JAR89524.1"/>
    </source>
</evidence>
<proteinExistence type="predicted"/>
<reference evidence="3" key="1">
    <citation type="journal article" date="2018" name="PLoS Negl. Trop. Dis.">
        <title>Sialome diversity of ticks revealed by RNAseq of single tick salivary glands.</title>
        <authorList>
            <person name="Perner J."/>
            <person name="Kropackova S."/>
            <person name="Kopacek P."/>
            <person name="Ribeiro J.M."/>
        </authorList>
    </citation>
    <scope>NUCLEOTIDE SEQUENCE</scope>
    <source>
        <strain evidence="3">Siblings of single egg batch collected in Ceske Budejovice</strain>
        <tissue evidence="3">Salivary glands</tissue>
    </source>
</reference>
<evidence type="ECO:0000256" key="2">
    <source>
        <dbReference type="SAM" id="Phobius"/>
    </source>
</evidence>
<keyword evidence="2" id="KW-1133">Transmembrane helix</keyword>
<feature type="transmembrane region" description="Helical" evidence="2">
    <location>
        <begin position="7"/>
        <end position="26"/>
    </location>
</feature>